<keyword evidence="8" id="KW-1185">Reference proteome</keyword>
<dbReference type="Pfam" id="PF09369">
    <property type="entry name" value="MZB"/>
    <property type="match status" value="1"/>
</dbReference>
<dbReference type="InterPro" id="IPR014001">
    <property type="entry name" value="Helicase_ATP-bd"/>
</dbReference>
<dbReference type="SMART" id="SM00490">
    <property type="entry name" value="HELICc"/>
    <property type="match status" value="1"/>
</dbReference>
<evidence type="ECO:0000256" key="3">
    <source>
        <dbReference type="ARBA" id="ARBA00022840"/>
    </source>
</evidence>
<dbReference type="FunFam" id="3.40.50.300:FF:001137">
    <property type="entry name" value="DEAD/DEAH box helicase"/>
    <property type="match status" value="1"/>
</dbReference>
<dbReference type="InterPro" id="IPR027417">
    <property type="entry name" value="P-loop_NTPase"/>
</dbReference>
<reference evidence="7" key="1">
    <citation type="submission" date="2021-01" db="EMBL/GenBank/DDBJ databases">
        <title>Adiantum capillus-veneris genome.</title>
        <authorList>
            <person name="Fang Y."/>
            <person name="Liao Q."/>
        </authorList>
    </citation>
    <scope>NUCLEOTIDE SEQUENCE</scope>
    <source>
        <strain evidence="7">H3</strain>
        <tissue evidence="7">Leaf</tissue>
    </source>
</reference>
<dbReference type="InterPro" id="IPR055227">
    <property type="entry name" value="HRQ1_WHD"/>
</dbReference>
<dbReference type="InterPro" id="IPR000626">
    <property type="entry name" value="Ubiquitin-like_dom"/>
</dbReference>
<evidence type="ECO:0000259" key="4">
    <source>
        <dbReference type="PROSITE" id="PS50053"/>
    </source>
</evidence>
<accession>A0A9D4Z9M3</accession>
<dbReference type="SMART" id="SM00487">
    <property type="entry name" value="DEXDc"/>
    <property type="match status" value="1"/>
</dbReference>
<sequence length="1297" mass="144414">KSSFVRLRSVQVRPAVCWSCGMAEQEVEIRTLDGRSTKVQVKGDETVGSLKRLLHQQSLLCAPTLPFHLFLRGIKLGVSKSIESLSMQGGDFMVLMPYSREKQSAANLCQSGSSIGGCESFSSGGEVSSEGLSSNDSRTLEEPYGVCDLPVSKEAEKGSHHTVLNVEDSVWNEIAADLCEWKASVSLDGLDPGFDGQFEAREFSTSDVGHLGRPMEVRLKKRPSIEKVCSNLNSHVTTDTDINPEESSIAGSMKKKRPMRKMWSCPAVLARYYEIFKALNLIYGFLQKQHMQGTWQNMKTAVQQLCGVSGENLKIEDIETLAVLFPKLVQISFRAGEGEAESFNIDLLDPTKLPHDAVPRSLHQVMPLTLQKGIGPADLLPRPGVKQITDTVIKNSMQRRLSAFKTALTTLIEEFQDEYLKQKQKGEVMDYTVKEILHFVARSASNLEPNSKQTMPLPRPPRHHKKLARCMDTFDYSAEEMVDHLREGLGSLGQIVHCEVIEKREARYGELATALSYSTAAALKKLDITRFYKHQAEAINAALSRQSVIIATSTASGKSVCYNVPVLEELSSNTDSCALYLFPTKALAQDQYRALLEMTSGSNIPVCLGVYDGDTPQHQRVHLRDHARLLITNPDMLHVSILPSHKQFERLLSNLSYVVVDEAHAYRGAFGCHTSVILRRLRRLCHHLYRTNPTFIVSSATVANPREHAMELIGLREIQVVQEDGSPCGRKYFVLWDPPMYYTSKISKNGQSDCLDRNKVDSKLKDKKQLVCKKASPIVEISSLLSEMVQHNLRCISFCKTRKLCELVLSYTREILKETAPNLVESIRAYRAGYTAQDRRDIESELFGGKLRAVAATNALELGVDVGGLDATLHLGFQGTVASLWQQSGRAGRREKPSLSIYIAFGSPLDQYFMRHPKKLFSRAIEHAQVDASNPQVLDGHIACASVEHPVNMEYDEEFFGSCLQASITRLVSKGQLGRDPKSCTRAKNWHYIGQERFIAQAVSIRAIEPEKYIIVNSATNEVIEEVEESKAFFEVYEGAVYIHQGKTYLVKTLDLGAKVAVCQAADVKYYTKTRDFTDVHVIGGELAYPRKVVDRTCLTTSAQASLCKVTTRWLGFRRIWQGTNQTFDSVDLFLPDYTFESQAAWIRVPHPIRGEIESLGLPFRAGLHAASHALLNIIPLYILCNGSDLGTECANPHDTRYFPERLLVFDRHPGGIGIAAQAQPLFGELILAAKELLSSCDCTADVGCPNCVQYLECSEYNEVLNKPAAIHILQGVIAAEDSYRQGRGEIPSETIS</sequence>
<keyword evidence="1" id="KW-0934">Plastid</keyword>
<comment type="caution">
    <text evidence="7">The sequence shown here is derived from an EMBL/GenBank/DDBJ whole genome shotgun (WGS) entry which is preliminary data.</text>
</comment>
<dbReference type="InterPro" id="IPR029071">
    <property type="entry name" value="Ubiquitin-like_domsf"/>
</dbReference>
<dbReference type="GO" id="GO:0003676">
    <property type="term" value="F:nucleic acid binding"/>
    <property type="evidence" value="ECO:0007669"/>
    <property type="project" value="InterPro"/>
</dbReference>
<feature type="domain" description="Helicase ATP-binding" evidence="5">
    <location>
        <begin position="539"/>
        <end position="720"/>
    </location>
</feature>
<feature type="domain" description="Ubiquitin-like" evidence="4">
    <location>
        <begin position="25"/>
        <end position="96"/>
    </location>
</feature>
<dbReference type="PANTHER" id="PTHR47957">
    <property type="entry name" value="ATP-DEPENDENT HELICASE HRQ1"/>
    <property type="match status" value="1"/>
</dbReference>
<keyword evidence="3" id="KW-0067">ATP-binding</keyword>
<evidence type="ECO:0000259" key="6">
    <source>
        <dbReference type="PROSITE" id="PS51194"/>
    </source>
</evidence>
<dbReference type="Proteomes" id="UP000886520">
    <property type="component" value="Chromosome 17"/>
</dbReference>
<feature type="domain" description="Helicase C-terminal" evidence="6">
    <location>
        <begin position="780"/>
        <end position="941"/>
    </location>
</feature>
<dbReference type="InterPro" id="IPR001650">
    <property type="entry name" value="Helicase_C-like"/>
</dbReference>
<dbReference type="GO" id="GO:0005634">
    <property type="term" value="C:nucleus"/>
    <property type="evidence" value="ECO:0007669"/>
    <property type="project" value="TreeGrafter"/>
</dbReference>
<dbReference type="Pfam" id="PF00270">
    <property type="entry name" value="DEAD"/>
    <property type="match status" value="1"/>
</dbReference>
<dbReference type="GO" id="GO:0006289">
    <property type="term" value="P:nucleotide-excision repair"/>
    <property type="evidence" value="ECO:0007669"/>
    <property type="project" value="TreeGrafter"/>
</dbReference>
<dbReference type="Gene3D" id="3.40.50.300">
    <property type="entry name" value="P-loop containing nucleotide triphosphate hydrolases"/>
    <property type="match status" value="2"/>
</dbReference>
<organism evidence="7 8">
    <name type="scientific">Adiantum capillus-veneris</name>
    <name type="common">Maidenhair fern</name>
    <dbReference type="NCBI Taxonomy" id="13818"/>
    <lineage>
        <taxon>Eukaryota</taxon>
        <taxon>Viridiplantae</taxon>
        <taxon>Streptophyta</taxon>
        <taxon>Embryophyta</taxon>
        <taxon>Tracheophyta</taxon>
        <taxon>Polypodiopsida</taxon>
        <taxon>Polypodiidae</taxon>
        <taxon>Polypodiales</taxon>
        <taxon>Pteridineae</taxon>
        <taxon>Pteridaceae</taxon>
        <taxon>Vittarioideae</taxon>
        <taxon>Adiantum</taxon>
    </lineage>
</organism>
<feature type="non-terminal residue" evidence="7">
    <location>
        <position position="1297"/>
    </location>
</feature>
<dbReference type="CDD" id="cd17923">
    <property type="entry name" value="DEXHc_Hrq1-like"/>
    <property type="match status" value="1"/>
</dbReference>
<dbReference type="Pfam" id="PF00271">
    <property type="entry name" value="Helicase_C"/>
    <property type="match status" value="1"/>
</dbReference>
<dbReference type="GO" id="GO:0036297">
    <property type="term" value="P:interstrand cross-link repair"/>
    <property type="evidence" value="ECO:0007669"/>
    <property type="project" value="TreeGrafter"/>
</dbReference>
<dbReference type="Pfam" id="PF22982">
    <property type="entry name" value="WHD_HRQ1"/>
    <property type="match status" value="1"/>
</dbReference>
<keyword evidence="2" id="KW-0547">Nucleotide-binding</keyword>
<dbReference type="PROSITE" id="PS50053">
    <property type="entry name" value="UBIQUITIN_2"/>
    <property type="match status" value="1"/>
</dbReference>
<dbReference type="Pfam" id="PF08839">
    <property type="entry name" value="CDT1"/>
    <property type="match status" value="1"/>
</dbReference>
<dbReference type="GO" id="GO:0043138">
    <property type="term" value="F:3'-5' DNA helicase activity"/>
    <property type="evidence" value="ECO:0007669"/>
    <property type="project" value="TreeGrafter"/>
</dbReference>
<dbReference type="SUPFAM" id="SSF52540">
    <property type="entry name" value="P-loop containing nucleoside triphosphate hydrolases"/>
    <property type="match status" value="1"/>
</dbReference>
<dbReference type="InterPro" id="IPR014939">
    <property type="entry name" value="CDT1_Gemini-bd-like"/>
</dbReference>
<evidence type="ECO:0000313" key="8">
    <source>
        <dbReference type="Proteomes" id="UP000886520"/>
    </source>
</evidence>
<dbReference type="OrthoDB" id="18781at2759"/>
<name>A0A9D4Z9M3_ADICA</name>
<evidence type="ECO:0000259" key="5">
    <source>
        <dbReference type="PROSITE" id="PS51192"/>
    </source>
</evidence>
<dbReference type="GO" id="GO:0005524">
    <property type="term" value="F:ATP binding"/>
    <property type="evidence" value="ECO:0007669"/>
    <property type="project" value="UniProtKB-KW"/>
</dbReference>
<dbReference type="PROSITE" id="PS51192">
    <property type="entry name" value="HELICASE_ATP_BIND_1"/>
    <property type="match status" value="1"/>
</dbReference>
<protein>
    <submittedName>
        <fullName evidence="7">Uncharacterized protein</fullName>
    </submittedName>
</protein>
<dbReference type="PANTHER" id="PTHR47957:SF3">
    <property type="entry name" value="ATP-DEPENDENT HELICASE HRQ1"/>
    <property type="match status" value="1"/>
</dbReference>
<dbReference type="CDD" id="cd18797">
    <property type="entry name" value="SF2_C_Hrq"/>
    <property type="match status" value="1"/>
</dbReference>
<keyword evidence="1" id="KW-0150">Chloroplast</keyword>
<dbReference type="InterPro" id="IPR018973">
    <property type="entry name" value="MZB"/>
</dbReference>
<evidence type="ECO:0000256" key="1">
    <source>
        <dbReference type="ARBA" id="ARBA00022528"/>
    </source>
</evidence>
<evidence type="ECO:0000313" key="7">
    <source>
        <dbReference type="EMBL" id="KAI5067358.1"/>
    </source>
</evidence>
<dbReference type="SUPFAM" id="SSF54236">
    <property type="entry name" value="Ubiquitin-like"/>
    <property type="match status" value="1"/>
</dbReference>
<dbReference type="EMBL" id="JABFUD020000017">
    <property type="protein sequence ID" value="KAI5067358.1"/>
    <property type="molecule type" value="Genomic_DNA"/>
</dbReference>
<evidence type="ECO:0000256" key="2">
    <source>
        <dbReference type="ARBA" id="ARBA00022741"/>
    </source>
</evidence>
<dbReference type="CDD" id="cd17039">
    <property type="entry name" value="Ubl_ubiquitin_like"/>
    <property type="match status" value="1"/>
</dbReference>
<dbReference type="PROSITE" id="PS51194">
    <property type="entry name" value="HELICASE_CTER"/>
    <property type="match status" value="1"/>
</dbReference>
<proteinExistence type="predicted"/>
<gene>
    <name evidence="7" type="ORF">GOP47_0017886</name>
</gene>
<dbReference type="InterPro" id="IPR011545">
    <property type="entry name" value="DEAD/DEAH_box_helicase_dom"/>
</dbReference>